<dbReference type="InterPro" id="IPR000182">
    <property type="entry name" value="GNAT_dom"/>
</dbReference>
<dbReference type="GO" id="GO:0016746">
    <property type="term" value="F:acyltransferase activity"/>
    <property type="evidence" value="ECO:0007669"/>
    <property type="project" value="UniProtKB-KW"/>
</dbReference>
<dbReference type="PROSITE" id="PS51186">
    <property type="entry name" value="GNAT"/>
    <property type="match status" value="1"/>
</dbReference>
<keyword evidence="2 4" id="KW-0012">Acyltransferase</keyword>
<dbReference type="CDD" id="cd04301">
    <property type="entry name" value="NAT_SF"/>
    <property type="match status" value="1"/>
</dbReference>
<feature type="domain" description="N-acetyltransferase" evidence="3">
    <location>
        <begin position="3"/>
        <end position="167"/>
    </location>
</feature>
<evidence type="ECO:0000313" key="4">
    <source>
        <dbReference type="EMBL" id="MFC6044706.1"/>
    </source>
</evidence>
<dbReference type="InterPro" id="IPR016181">
    <property type="entry name" value="Acyl_CoA_acyltransferase"/>
</dbReference>
<dbReference type="PANTHER" id="PTHR43877">
    <property type="entry name" value="AMINOALKYLPHOSPHONATE N-ACETYLTRANSFERASE-RELATED-RELATED"/>
    <property type="match status" value="1"/>
</dbReference>
<reference evidence="5" key="1">
    <citation type="journal article" date="2019" name="Int. J. Syst. Evol. Microbiol.">
        <title>The Global Catalogue of Microorganisms (GCM) 10K type strain sequencing project: providing services to taxonomists for standard genome sequencing and annotation.</title>
        <authorList>
            <consortium name="The Broad Institute Genomics Platform"/>
            <consortium name="The Broad Institute Genome Sequencing Center for Infectious Disease"/>
            <person name="Wu L."/>
            <person name="Ma J."/>
        </authorList>
    </citation>
    <scope>NUCLEOTIDE SEQUENCE [LARGE SCALE GENOMIC DNA]</scope>
    <source>
        <strain evidence="5">CCUG 54522</strain>
    </source>
</reference>
<accession>A0ABW1LMM9</accession>
<proteinExistence type="predicted"/>
<keyword evidence="5" id="KW-1185">Reference proteome</keyword>
<keyword evidence="1 4" id="KW-0808">Transferase</keyword>
<organism evidence="4 5">
    <name type="scientific">Nocardioides hankookensis</name>
    <dbReference type="NCBI Taxonomy" id="443157"/>
    <lineage>
        <taxon>Bacteria</taxon>
        <taxon>Bacillati</taxon>
        <taxon>Actinomycetota</taxon>
        <taxon>Actinomycetes</taxon>
        <taxon>Propionibacteriales</taxon>
        <taxon>Nocardioidaceae</taxon>
        <taxon>Nocardioides</taxon>
    </lineage>
</organism>
<dbReference type="Gene3D" id="3.40.630.30">
    <property type="match status" value="1"/>
</dbReference>
<dbReference type="Proteomes" id="UP001596135">
    <property type="component" value="Unassembled WGS sequence"/>
</dbReference>
<comment type="caution">
    <text evidence="4">The sequence shown here is derived from an EMBL/GenBank/DDBJ whole genome shotgun (WGS) entry which is preliminary data.</text>
</comment>
<dbReference type="EC" id="2.3.-.-" evidence="4"/>
<name>A0ABW1LMM9_9ACTN</name>
<evidence type="ECO:0000259" key="3">
    <source>
        <dbReference type="PROSITE" id="PS51186"/>
    </source>
</evidence>
<dbReference type="SUPFAM" id="SSF55729">
    <property type="entry name" value="Acyl-CoA N-acyltransferases (Nat)"/>
    <property type="match status" value="1"/>
</dbReference>
<protein>
    <submittedName>
        <fullName evidence="4">GNAT family N-acetyltransferase</fullName>
        <ecNumber evidence="4">2.3.-.-</ecNumber>
    </submittedName>
</protein>
<evidence type="ECO:0000256" key="1">
    <source>
        <dbReference type="ARBA" id="ARBA00022679"/>
    </source>
</evidence>
<dbReference type="RefSeq" id="WP_379156539.1">
    <property type="nucleotide sequence ID" value="NZ_JBHSRJ010000005.1"/>
</dbReference>
<gene>
    <name evidence="4" type="ORF">ACFPYL_16570</name>
</gene>
<dbReference type="EMBL" id="JBHSRJ010000005">
    <property type="protein sequence ID" value="MFC6044706.1"/>
    <property type="molecule type" value="Genomic_DNA"/>
</dbReference>
<dbReference type="InterPro" id="IPR050832">
    <property type="entry name" value="Bact_Acetyltransf"/>
</dbReference>
<dbReference type="Pfam" id="PF00583">
    <property type="entry name" value="Acetyltransf_1"/>
    <property type="match status" value="1"/>
</dbReference>
<evidence type="ECO:0000256" key="2">
    <source>
        <dbReference type="ARBA" id="ARBA00023315"/>
    </source>
</evidence>
<evidence type="ECO:0000313" key="5">
    <source>
        <dbReference type="Proteomes" id="UP001596135"/>
    </source>
</evidence>
<dbReference type="PANTHER" id="PTHR43877:SF2">
    <property type="entry name" value="AMINOALKYLPHOSPHONATE N-ACETYLTRANSFERASE-RELATED"/>
    <property type="match status" value="1"/>
</dbReference>
<sequence length="168" mass="18784">MTVLVRERRPDDLPALVEVLVEQQPSSQYPIRWPLPIPVEDFLVRPGEERAWVAEVDDRVVGHVAVYELGGPLRDDFVRGAGRDDLAELAVLFVALDVIGTGVGGRLIDTAVDWIRSTGRIPVLDVVPVHDRALRVYEHRGWRVIGEARPEFLGKISPLVLMALDGRR</sequence>